<dbReference type="SMART" id="SM00047">
    <property type="entry name" value="LYZ2"/>
    <property type="match status" value="1"/>
</dbReference>
<dbReference type="PRINTS" id="PR01002">
    <property type="entry name" value="FLGFLGJ"/>
</dbReference>
<evidence type="ECO:0000259" key="4">
    <source>
        <dbReference type="SMART" id="SM00047"/>
    </source>
</evidence>
<protein>
    <submittedName>
        <fullName evidence="5">Muramidase</fullName>
    </submittedName>
</protein>
<dbReference type="AlphaFoldDB" id="A0A0R1WXS4"/>
<dbReference type="Pfam" id="PF01832">
    <property type="entry name" value="Glucosaminidase"/>
    <property type="match status" value="1"/>
</dbReference>
<dbReference type="Gene3D" id="4.10.80.30">
    <property type="entry name" value="DNA polymerase, domain 6"/>
    <property type="match status" value="1"/>
</dbReference>
<dbReference type="RefSeq" id="WP_025022481.1">
    <property type="nucleotide sequence ID" value="NZ_AZGD01000033.1"/>
</dbReference>
<dbReference type="eggNOG" id="COG1705">
    <property type="taxonomic scope" value="Bacteria"/>
</dbReference>
<comment type="similarity">
    <text evidence="1">Belongs to the glycosyl hydrolase 73 family.</text>
</comment>
<evidence type="ECO:0000313" key="6">
    <source>
        <dbReference type="Proteomes" id="UP000051054"/>
    </source>
</evidence>
<dbReference type="GO" id="GO:0004040">
    <property type="term" value="F:amidase activity"/>
    <property type="evidence" value="ECO:0007669"/>
    <property type="project" value="InterPro"/>
</dbReference>
<dbReference type="EMBL" id="AZGD01000033">
    <property type="protein sequence ID" value="KRM19734.1"/>
    <property type="molecule type" value="Genomic_DNA"/>
</dbReference>
<proteinExistence type="inferred from homology"/>
<name>A0A0R1WXS4_9LACO</name>
<dbReference type="OrthoDB" id="977752at2"/>
<organism evidence="5 6">
    <name type="scientific">Ligilactobacillus hayakitensis DSM 18933 = JCM 14209</name>
    <dbReference type="NCBI Taxonomy" id="1423755"/>
    <lineage>
        <taxon>Bacteria</taxon>
        <taxon>Bacillati</taxon>
        <taxon>Bacillota</taxon>
        <taxon>Bacilli</taxon>
        <taxon>Lactobacillales</taxon>
        <taxon>Lactobacillaceae</taxon>
        <taxon>Ligilactobacillus</taxon>
    </lineage>
</organism>
<feature type="region of interest" description="Disordered" evidence="3">
    <location>
        <begin position="1"/>
        <end position="25"/>
    </location>
</feature>
<dbReference type="InterPro" id="IPR002901">
    <property type="entry name" value="MGlyc_endo_b_GlcNAc-like_dom"/>
</dbReference>
<reference evidence="5 6" key="1">
    <citation type="journal article" date="2015" name="Genome Announc.">
        <title>Expanding the biotechnology potential of lactobacilli through comparative genomics of 213 strains and associated genera.</title>
        <authorList>
            <person name="Sun Z."/>
            <person name="Harris H.M."/>
            <person name="McCann A."/>
            <person name="Guo C."/>
            <person name="Argimon S."/>
            <person name="Zhang W."/>
            <person name="Yang X."/>
            <person name="Jeffery I.B."/>
            <person name="Cooney J.C."/>
            <person name="Kagawa T.F."/>
            <person name="Liu W."/>
            <person name="Song Y."/>
            <person name="Salvetti E."/>
            <person name="Wrobel A."/>
            <person name="Rasinkangas P."/>
            <person name="Parkhill J."/>
            <person name="Rea M.C."/>
            <person name="O'Sullivan O."/>
            <person name="Ritari J."/>
            <person name="Douillard F.P."/>
            <person name="Paul Ross R."/>
            <person name="Yang R."/>
            <person name="Briner A.E."/>
            <person name="Felis G.E."/>
            <person name="de Vos W.M."/>
            <person name="Barrangou R."/>
            <person name="Klaenhammer T.R."/>
            <person name="Caufield P.W."/>
            <person name="Cui Y."/>
            <person name="Zhang H."/>
            <person name="O'Toole P.W."/>
        </authorList>
    </citation>
    <scope>NUCLEOTIDE SEQUENCE [LARGE SCALE GENOMIC DNA]</scope>
    <source>
        <strain evidence="5 6">DSM 18933</strain>
    </source>
</reference>
<keyword evidence="2" id="KW-0378">Hydrolase</keyword>
<dbReference type="PANTHER" id="PTHR33308:SF10">
    <property type="entry name" value="EXO-GLUCOSAMINIDASE LYTG"/>
    <property type="match status" value="1"/>
</dbReference>
<accession>A0A0R1WXS4</accession>
<dbReference type="PANTHER" id="PTHR33308">
    <property type="entry name" value="PEPTIDOGLYCAN HYDROLASE FLGJ"/>
    <property type="match status" value="1"/>
</dbReference>
<evidence type="ECO:0000256" key="1">
    <source>
        <dbReference type="ARBA" id="ARBA00010266"/>
    </source>
</evidence>
<evidence type="ECO:0000256" key="2">
    <source>
        <dbReference type="ARBA" id="ARBA00022801"/>
    </source>
</evidence>
<dbReference type="PATRIC" id="fig|1423755.3.peg.1423"/>
<dbReference type="STRING" id="1423755.FC40_GL001338"/>
<dbReference type="Proteomes" id="UP000051054">
    <property type="component" value="Unassembled WGS sequence"/>
</dbReference>
<feature type="domain" description="Mannosyl-glycoprotein endo-beta-N-acetylglucosamidase-like" evidence="4">
    <location>
        <begin position="59"/>
        <end position="217"/>
    </location>
</feature>
<keyword evidence="6" id="KW-1185">Reference proteome</keyword>
<gene>
    <name evidence="5" type="ORF">FC40_GL001338</name>
</gene>
<dbReference type="InterPro" id="IPR051056">
    <property type="entry name" value="Glycosyl_Hydrolase_73"/>
</dbReference>
<dbReference type="Gene3D" id="1.10.530.10">
    <property type="match status" value="1"/>
</dbReference>
<evidence type="ECO:0000256" key="3">
    <source>
        <dbReference type="SAM" id="MobiDB-lite"/>
    </source>
</evidence>
<comment type="caution">
    <text evidence="5">The sequence shown here is derived from an EMBL/GenBank/DDBJ whole genome shotgun (WGS) entry which is preliminary data.</text>
</comment>
<sequence>MAQKKYKPATKKESQTKLKTRPKKKRRKIKFTHLLFWGIVLCLGWLQIIHLGSQTQNPSTGIQNHQKEAFIKKVVPVAKSEQKRAHVLASITIAQAALESDWGKSELSSKYNNLFGIKAGPNQNGEYMTTKEYVNGQWITVSARFMVFENWNESIQAHTQLLVNGTTWNPSHYAAVIQAKNYQEAALALQEKGYATDPQYAQKLINLIKTYHLDQYDY</sequence>
<evidence type="ECO:0000313" key="5">
    <source>
        <dbReference type="EMBL" id="KRM19734.1"/>
    </source>
</evidence>